<dbReference type="FunFam" id="1.10.10.60:FF:000007">
    <property type="entry name" value="Two-component response regulator"/>
    <property type="match status" value="1"/>
</dbReference>
<dbReference type="EMBL" id="JBGMDY010000002">
    <property type="protein sequence ID" value="KAL2342419.1"/>
    <property type="molecule type" value="Genomic_DNA"/>
</dbReference>
<dbReference type="Gene3D" id="1.10.10.60">
    <property type="entry name" value="Homeodomain-like"/>
    <property type="match status" value="1"/>
</dbReference>
<keyword evidence="2" id="KW-0805">Transcription regulation</keyword>
<gene>
    <name evidence="7" type="ORF">Fmac_003704</name>
</gene>
<sequence>MAKIVSEDSEFPAGLRVLAIDPDPTVLESIKKICKPFKYRVMSADDAQSSVMKAVADGACDYWFKPLREDMLKNMWIHAVRNIKNGDRQKRENDDSEFGSSSVIGGRGVVSSPRESDEVGESNHSYQPPAKKLRVIWTLDLHRQFVKAVKQIGDEAVPKKILEVMNIPGLTRDNVASHLQKYRTYLKSTPNEAKQQNEMSRLNNNIQGTAESSVGVPVRLESLTPSHVSSNTQVTLNPAPNHVSNNTLATLNLPLSDASYNTQATLNPAPSHVFNNTFPNLHLPPILATNNLGPTPTIQFPNESHPEGVTHVGHPSNITIANNFPCGGVWPPVDIQQANVLMDILQQQQRQHTMMHRQICPMNLQPSRLMVSRKTTFVTQNINHGLLSSHIVTSPGVSQIHGANIPGSTTGAVRSFPAPESNAVVPYGSRSGDLIYQEYTSIPPESLENTSFARGSSDPNFSKGIDDNNISMEEEEESN</sequence>
<evidence type="ECO:0000256" key="4">
    <source>
        <dbReference type="ARBA" id="ARBA00023242"/>
    </source>
</evidence>
<dbReference type="Gene3D" id="3.40.50.2300">
    <property type="match status" value="1"/>
</dbReference>
<dbReference type="PANTHER" id="PTHR31442:SF40">
    <property type="entry name" value="HOMEODOMAIN-LIKE SUPERFAMILY PROTEIN"/>
    <property type="match status" value="1"/>
</dbReference>
<feature type="compositionally biased region" description="Low complexity" evidence="5">
    <location>
        <begin position="99"/>
        <end position="112"/>
    </location>
</feature>
<evidence type="ECO:0000256" key="3">
    <source>
        <dbReference type="ARBA" id="ARBA00023163"/>
    </source>
</evidence>
<evidence type="ECO:0000256" key="1">
    <source>
        <dbReference type="ARBA" id="ARBA00004123"/>
    </source>
</evidence>
<feature type="region of interest" description="Disordered" evidence="5">
    <location>
        <begin position="87"/>
        <end position="126"/>
    </location>
</feature>
<dbReference type="PANTHER" id="PTHR31442">
    <property type="entry name" value="HOMEODOMAIN-LIKE SUPERFAMILY PROTEIN-RELATED"/>
    <property type="match status" value="1"/>
</dbReference>
<dbReference type="Proteomes" id="UP001603857">
    <property type="component" value="Unassembled WGS sequence"/>
</dbReference>
<evidence type="ECO:0000256" key="5">
    <source>
        <dbReference type="SAM" id="MobiDB-lite"/>
    </source>
</evidence>
<dbReference type="InterPro" id="IPR001005">
    <property type="entry name" value="SANT/Myb"/>
</dbReference>
<evidence type="ECO:0000313" key="7">
    <source>
        <dbReference type="EMBL" id="KAL2342419.1"/>
    </source>
</evidence>
<proteinExistence type="predicted"/>
<dbReference type="InterPro" id="IPR044841">
    <property type="entry name" value="LUX/BOA-like"/>
</dbReference>
<name>A0ABD1N2Y7_9FABA</name>
<dbReference type="NCBIfam" id="TIGR01557">
    <property type="entry name" value="myb_SHAQKYF"/>
    <property type="match status" value="1"/>
</dbReference>
<keyword evidence="3" id="KW-0804">Transcription</keyword>
<dbReference type="InterPro" id="IPR009057">
    <property type="entry name" value="Homeodomain-like_sf"/>
</dbReference>
<dbReference type="InterPro" id="IPR011006">
    <property type="entry name" value="CheY-like_superfamily"/>
</dbReference>
<reference evidence="7 8" key="1">
    <citation type="submission" date="2024-08" db="EMBL/GenBank/DDBJ databases">
        <title>Insights into the chromosomal genome structure of Flemingia macrophylla.</title>
        <authorList>
            <person name="Ding Y."/>
            <person name="Zhao Y."/>
            <person name="Bi W."/>
            <person name="Wu M."/>
            <person name="Zhao G."/>
            <person name="Gong Y."/>
            <person name="Li W."/>
            <person name="Zhang P."/>
        </authorList>
    </citation>
    <scope>NUCLEOTIDE SEQUENCE [LARGE SCALE GENOMIC DNA]</scope>
    <source>
        <strain evidence="7">DYQJB</strain>
        <tissue evidence="7">Leaf</tissue>
    </source>
</reference>
<feature type="compositionally biased region" description="Polar residues" evidence="5">
    <location>
        <begin position="447"/>
        <end position="460"/>
    </location>
</feature>
<feature type="region of interest" description="Disordered" evidence="5">
    <location>
        <begin position="445"/>
        <end position="479"/>
    </location>
</feature>
<dbReference type="GO" id="GO:0005634">
    <property type="term" value="C:nucleus"/>
    <property type="evidence" value="ECO:0007669"/>
    <property type="project" value="UniProtKB-SubCell"/>
</dbReference>
<dbReference type="AlphaFoldDB" id="A0ABD1N2Y7"/>
<comment type="subcellular location">
    <subcellularLocation>
        <location evidence="1">Nucleus</location>
    </subcellularLocation>
</comment>
<keyword evidence="8" id="KW-1185">Reference proteome</keyword>
<dbReference type="SUPFAM" id="SSF52172">
    <property type="entry name" value="CheY-like"/>
    <property type="match status" value="1"/>
</dbReference>
<accession>A0ABD1N2Y7</accession>
<dbReference type="Pfam" id="PF00249">
    <property type="entry name" value="Myb_DNA-binding"/>
    <property type="match status" value="1"/>
</dbReference>
<dbReference type="InterPro" id="IPR006447">
    <property type="entry name" value="Myb_dom_plants"/>
</dbReference>
<evidence type="ECO:0000313" key="8">
    <source>
        <dbReference type="Proteomes" id="UP001603857"/>
    </source>
</evidence>
<comment type="caution">
    <text evidence="7">The sequence shown here is derived from an EMBL/GenBank/DDBJ whole genome shotgun (WGS) entry which is preliminary data.</text>
</comment>
<protein>
    <recommendedName>
        <fullName evidence="6">Myb-like domain-containing protein</fullName>
    </recommendedName>
</protein>
<organism evidence="7 8">
    <name type="scientific">Flemingia macrophylla</name>
    <dbReference type="NCBI Taxonomy" id="520843"/>
    <lineage>
        <taxon>Eukaryota</taxon>
        <taxon>Viridiplantae</taxon>
        <taxon>Streptophyta</taxon>
        <taxon>Embryophyta</taxon>
        <taxon>Tracheophyta</taxon>
        <taxon>Spermatophyta</taxon>
        <taxon>Magnoliopsida</taxon>
        <taxon>eudicotyledons</taxon>
        <taxon>Gunneridae</taxon>
        <taxon>Pentapetalae</taxon>
        <taxon>rosids</taxon>
        <taxon>fabids</taxon>
        <taxon>Fabales</taxon>
        <taxon>Fabaceae</taxon>
        <taxon>Papilionoideae</taxon>
        <taxon>50 kb inversion clade</taxon>
        <taxon>NPAAA clade</taxon>
        <taxon>indigoferoid/millettioid clade</taxon>
        <taxon>Phaseoleae</taxon>
        <taxon>Flemingia</taxon>
    </lineage>
</organism>
<keyword evidence="4" id="KW-0539">Nucleus</keyword>
<feature type="domain" description="Myb-like" evidence="6">
    <location>
        <begin position="137"/>
        <end position="183"/>
    </location>
</feature>
<evidence type="ECO:0000256" key="2">
    <source>
        <dbReference type="ARBA" id="ARBA00023015"/>
    </source>
</evidence>
<evidence type="ECO:0000259" key="6">
    <source>
        <dbReference type="Pfam" id="PF00249"/>
    </source>
</evidence>
<dbReference type="SUPFAM" id="SSF46689">
    <property type="entry name" value="Homeodomain-like"/>
    <property type="match status" value="1"/>
</dbReference>